<evidence type="ECO:0000313" key="17">
    <source>
        <dbReference type="EMBL" id="QCQ82071.1"/>
    </source>
</evidence>
<evidence type="ECO:0000256" key="16">
    <source>
        <dbReference type="RuleBase" id="RU004419"/>
    </source>
</evidence>
<dbReference type="GO" id="GO:0016651">
    <property type="term" value="F:oxidoreductase activity, acting on NAD(P)H"/>
    <property type="evidence" value="ECO:0007669"/>
    <property type="project" value="InterPro"/>
</dbReference>
<reference evidence="17" key="1">
    <citation type="journal article" date="2019" name="Mitochondrial DNA Part B Resour">
        <title>The first mitochondrial genome of Macrobrachium rosenbergii from China: phylogeny and gene rearrangement within Caridea.</title>
        <authorList>
            <person name="Li Y."/>
            <person name="Song J."/>
            <person name="Shen X."/>
            <person name="Cai Y."/>
            <person name="Cheng H."/>
            <person name="Zhang X."/>
            <person name="Yan B."/>
            <person name="Chu K.H."/>
        </authorList>
    </citation>
    <scope>NUCLEOTIDE SEQUENCE</scope>
</reference>
<comment type="function">
    <text evidence="16">Core subunit of the mitochondrial membrane respiratory chain NADH dehydrogenase (Complex I) which catalyzes electron transfer from NADH through the respiratory chain, using ubiquinone as an electron acceptor.</text>
</comment>
<dbReference type="Pfam" id="PF00420">
    <property type="entry name" value="Oxidored_q2"/>
    <property type="match status" value="1"/>
</dbReference>
<dbReference type="GO" id="GO:0008137">
    <property type="term" value="F:NADH dehydrogenase (ubiquinone) activity"/>
    <property type="evidence" value="ECO:0007669"/>
    <property type="project" value="UniProtKB-EC"/>
</dbReference>
<comment type="catalytic activity">
    <reaction evidence="15 16">
        <text>a ubiquinone + NADH + 5 H(+)(in) = a ubiquinol + NAD(+) + 4 H(+)(out)</text>
        <dbReference type="Rhea" id="RHEA:29091"/>
        <dbReference type="Rhea" id="RHEA-COMP:9565"/>
        <dbReference type="Rhea" id="RHEA-COMP:9566"/>
        <dbReference type="ChEBI" id="CHEBI:15378"/>
        <dbReference type="ChEBI" id="CHEBI:16389"/>
        <dbReference type="ChEBI" id="CHEBI:17976"/>
        <dbReference type="ChEBI" id="CHEBI:57540"/>
        <dbReference type="ChEBI" id="CHEBI:57945"/>
        <dbReference type="EC" id="7.1.1.2"/>
    </reaction>
</comment>
<dbReference type="EMBL" id="KY865098">
    <property type="protein sequence ID" value="QCQ82071.1"/>
    <property type="molecule type" value="Genomic_DNA"/>
</dbReference>
<dbReference type="PANTHER" id="PTHR11434:SF0">
    <property type="entry name" value="NADH-UBIQUINONE OXIDOREDUCTASE CHAIN 4L"/>
    <property type="match status" value="1"/>
</dbReference>
<keyword evidence="14 16" id="KW-0472">Membrane</keyword>
<organism evidence="17">
    <name type="scientific">Macrobrachium rosenbergii</name>
    <name type="common">Giant fresh water prawn</name>
    <dbReference type="NCBI Taxonomy" id="79674"/>
    <lineage>
        <taxon>Eukaryota</taxon>
        <taxon>Metazoa</taxon>
        <taxon>Ecdysozoa</taxon>
        <taxon>Arthropoda</taxon>
        <taxon>Crustacea</taxon>
        <taxon>Multicrustacea</taxon>
        <taxon>Malacostraca</taxon>
        <taxon>Eumalacostraca</taxon>
        <taxon>Eucarida</taxon>
        <taxon>Decapoda</taxon>
        <taxon>Pleocyemata</taxon>
        <taxon>Caridea</taxon>
        <taxon>Palaemonoidea</taxon>
        <taxon>Palaemonidae</taxon>
        <taxon>Macrobrachium</taxon>
    </lineage>
</organism>
<keyword evidence="6 16" id="KW-0679">Respiratory chain</keyword>
<dbReference type="EC" id="7.1.1.2" evidence="3 16"/>
<evidence type="ECO:0000256" key="10">
    <source>
        <dbReference type="ARBA" id="ARBA00022989"/>
    </source>
</evidence>
<sequence length="99" mass="11092">MTIFNFWLYVPLFCLCCGLLAFVGKRKHLLNVLLSLEFIMVNIFWFMAQAFSHLGGDLYFVLFFLTLAACEGALALALLVSIVRSHGSDNFGSFNVLSC</sequence>
<evidence type="ECO:0000256" key="14">
    <source>
        <dbReference type="ARBA" id="ARBA00023136"/>
    </source>
</evidence>
<dbReference type="InterPro" id="IPR001133">
    <property type="entry name" value="NADH_UbQ_OxRdtase_chain4L/K"/>
</dbReference>
<dbReference type="InterPro" id="IPR039428">
    <property type="entry name" value="NUOK/Mnh_C1-like"/>
</dbReference>
<keyword evidence="16" id="KW-0999">Mitochondrion inner membrane</keyword>
<dbReference type="PANTHER" id="PTHR11434">
    <property type="entry name" value="NADH-UBIQUINONE OXIDOREDUCTASE SUBUNIT ND4L"/>
    <property type="match status" value="1"/>
</dbReference>
<evidence type="ECO:0000256" key="1">
    <source>
        <dbReference type="ARBA" id="ARBA00004225"/>
    </source>
</evidence>
<keyword evidence="13 16" id="KW-0496">Mitochondrion</keyword>
<evidence type="ECO:0000256" key="3">
    <source>
        <dbReference type="ARBA" id="ARBA00012944"/>
    </source>
</evidence>
<name>A0A4P8PG70_MACRS</name>
<keyword evidence="12 16" id="KW-0830">Ubiquinone</keyword>
<keyword evidence="8 16" id="KW-1278">Translocase</keyword>
<evidence type="ECO:0000256" key="12">
    <source>
        <dbReference type="ARBA" id="ARBA00023075"/>
    </source>
</evidence>
<feature type="transmembrane region" description="Helical" evidence="16">
    <location>
        <begin position="6"/>
        <end position="23"/>
    </location>
</feature>
<keyword evidence="9 16" id="KW-0249">Electron transport</keyword>
<accession>A0A4P8PG70</accession>
<keyword evidence="7 16" id="KW-0812">Transmembrane</keyword>
<evidence type="ECO:0000256" key="11">
    <source>
        <dbReference type="ARBA" id="ARBA00023027"/>
    </source>
</evidence>
<keyword evidence="10 16" id="KW-1133">Transmembrane helix</keyword>
<keyword evidence="11 16" id="KW-0520">NAD</keyword>
<evidence type="ECO:0000256" key="5">
    <source>
        <dbReference type="ARBA" id="ARBA00022448"/>
    </source>
</evidence>
<dbReference type="GO" id="GO:0042773">
    <property type="term" value="P:ATP synthesis coupled electron transport"/>
    <property type="evidence" value="ECO:0007669"/>
    <property type="project" value="UniProtKB-UniRule"/>
</dbReference>
<geneLocation type="mitochondrion" evidence="17"/>
<evidence type="ECO:0000256" key="13">
    <source>
        <dbReference type="ARBA" id="ARBA00023128"/>
    </source>
</evidence>
<dbReference type="GO" id="GO:0030964">
    <property type="term" value="C:NADH dehydrogenase complex"/>
    <property type="evidence" value="ECO:0007669"/>
    <property type="project" value="TreeGrafter"/>
</dbReference>
<comment type="similarity">
    <text evidence="2 16">Belongs to the complex I subunit 4L family.</text>
</comment>
<dbReference type="Gene3D" id="1.10.287.3510">
    <property type="match status" value="1"/>
</dbReference>
<evidence type="ECO:0000256" key="15">
    <source>
        <dbReference type="ARBA" id="ARBA00049551"/>
    </source>
</evidence>
<evidence type="ECO:0000256" key="6">
    <source>
        <dbReference type="ARBA" id="ARBA00022660"/>
    </source>
</evidence>
<feature type="transmembrane region" description="Helical" evidence="16">
    <location>
        <begin position="58"/>
        <end position="83"/>
    </location>
</feature>
<comment type="subcellular location">
    <subcellularLocation>
        <location evidence="16">Mitochondrion inner membrane</location>
        <topology evidence="16">Multi-pass membrane protein</topology>
    </subcellularLocation>
    <subcellularLocation>
        <location evidence="1">Mitochondrion membrane</location>
        <topology evidence="1">Multi-pass membrane protein</topology>
    </subcellularLocation>
</comment>
<dbReference type="GO" id="GO:0005743">
    <property type="term" value="C:mitochondrial inner membrane"/>
    <property type="evidence" value="ECO:0007669"/>
    <property type="project" value="UniProtKB-SubCell"/>
</dbReference>
<evidence type="ECO:0000256" key="8">
    <source>
        <dbReference type="ARBA" id="ARBA00022967"/>
    </source>
</evidence>
<evidence type="ECO:0000256" key="4">
    <source>
        <dbReference type="ARBA" id="ARBA00016612"/>
    </source>
</evidence>
<proteinExistence type="inferred from homology"/>
<evidence type="ECO:0000256" key="2">
    <source>
        <dbReference type="ARBA" id="ARBA00010519"/>
    </source>
</evidence>
<dbReference type="AlphaFoldDB" id="A0A4P8PG70"/>
<evidence type="ECO:0000256" key="7">
    <source>
        <dbReference type="ARBA" id="ARBA00022692"/>
    </source>
</evidence>
<feature type="transmembrane region" description="Helical" evidence="16">
    <location>
        <begin position="30"/>
        <end position="52"/>
    </location>
</feature>
<gene>
    <name evidence="17" type="primary">nad4L</name>
</gene>
<protein>
    <recommendedName>
        <fullName evidence="4 16">NADH-ubiquinone oxidoreductase chain 4L</fullName>
        <ecNumber evidence="3 16">7.1.1.2</ecNumber>
    </recommendedName>
</protein>
<keyword evidence="5 16" id="KW-0813">Transport</keyword>
<evidence type="ECO:0000256" key="9">
    <source>
        <dbReference type="ARBA" id="ARBA00022982"/>
    </source>
</evidence>